<dbReference type="EnsemblPlants" id="AES87974">
    <property type="protein sequence ID" value="AES87974"/>
    <property type="gene ID" value="MTR_4g039510"/>
</dbReference>
<proteinExistence type="predicted"/>
<evidence type="ECO:0000313" key="3">
    <source>
        <dbReference type="Proteomes" id="UP000002051"/>
    </source>
</evidence>
<reference evidence="2" key="3">
    <citation type="submission" date="2015-04" db="UniProtKB">
        <authorList>
            <consortium name="EnsemblPlants"/>
        </authorList>
    </citation>
    <scope>IDENTIFICATION</scope>
    <source>
        <strain evidence="2">cv. Jemalong A17</strain>
    </source>
</reference>
<protein>
    <submittedName>
        <fullName evidence="1">RNA polymerase beta subunit, putative</fullName>
    </submittedName>
</protein>
<evidence type="ECO:0000313" key="1">
    <source>
        <dbReference type="EMBL" id="AES87974.1"/>
    </source>
</evidence>
<dbReference type="Gene3D" id="2.40.50.100">
    <property type="match status" value="1"/>
</dbReference>
<sequence>MTLSNIQPIETIMNTTQTNHLLEFHILYQTFSRQEINLIILFGNGNALSIPLIIYQRSNKNTCMHQKSQVHKGKCVKKGQILDKTSQTLETGIARAM</sequence>
<reference evidence="1 3" key="1">
    <citation type="journal article" date="2011" name="Nature">
        <title>The Medicago genome provides insight into the evolution of rhizobial symbioses.</title>
        <authorList>
            <person name="Young N.D."/>
            <person name="Debelle F."/>
            <person name="Oldroyd G.E."/>
            <person name="Geurts R."/>
            <person name="Cannon S.B."/>
            <person name="Udvardi M.K."/>
            <person name="Benedito V.A."/>
            <person name="Mayer K.F."/>
            <person name="Gouzy J."/>
            <person name="Schoof H."/>
            <person name="Van de Peer Y."/>
            <person name="Proost S."/>
            <person name="Cook D.R."/>
            <person name="Meyers B.C."/>
            <person name="Spannagl M."/>
            <person name="Cheung F."/>
            <person name="De Mita S."/>
            <person name="Krishnakumar V."/>
            <person name="Gundlach H."/>
            <person name="Zhou S."/>
            <person name="Mudge J."/>
            <person name="Bharti A.K."/>
            <person name="Murray J.D."/>
            <person name="Naoumkina M.A."/>
            <person name="Rosen B."/>
            <person name="Silverstein K.A."/>
            <person name="Tang H."/>
            <person name="Rombauts S."/>
            <person name="Zhao P.X."/>
            <person name="Zhou P."/>
            <person name="Barbe V."/>
            <person name="Bardou P."/>
            <person name="Bechner M."/>
            <person name="Bellec A."/>
            <person name="Berger A."/>
            <person name="Berges H."/>
            <person name="Bidwell S."/>
            <person name="Bisseling T."/>
            <person name="Choisne N."/>
            <person name="Couloux A."/>
            <person name="Denny R."/>
            <person name="Deshpande S."/>
            <person name="Dai X."/>
            <person name="Doyle J.J."/>
            <person name="Dudez A.M."/>
            <person name="Farmer A.D."/>
            <person name="Fouteau S."/>
            <person name="Franken C."/>
            <person name="Gibelin C."/>
            <person name="Gish J."/>
            <person name="Goldstein S."/>
            <person name="Gonzalez A.J."/>
            <person name="Green P.J."/>
            <person name="Hallab A."/>
            <person name="Hartog M."/>
            <person name="Hua A."/>
            <person name="Humphray S.J."/>
            <person name="Jeong D.H."/>
            <person name="Jing Y."/>
            <person name="Jocker A."/>
            <person name="Kenton S.M."/>
            <person name="Kim D.J."/>
            <person name="Klee K."/>
            <person name="Lai H."/>
            <person name="Lang C."/>
            <person name="Lin S."/>
            <person name="Macmil S.L."/>
            <person name="Magdelenat G."/>
            <person name="Matthews L."/>
            <person name="McCorrison J."/>
            <person name="Monaghan E.L."/>
            <person name="Mun J.H."/>
            <person name="Najar F.Z."/>
            <person name="Nicholson C."/>
            <person name="Noirot C."/>
            <person name="O'Bleness M."/>
            <person name="Paule C.R."/>
            <person name="Poulain J."/>
            <person name="Prion F."/>
            <person name="Qin B."/>
            <person name="Qu C."/>
            <person name="Retzel E.F."/>
            <person name="Riddle C."/>
            <person name="Sallet E."/>
            <person name="Samain S."/>
            <person name="Samson N."/>
            <person name="Sanders I."/>
            <person name="Saurat O."/>
            <person name="Scarpelli C."/>
            <person name="Schiex T."/>
            <person name="Segurens B."/>
            <person name="Severin A.J."/>
            <person name="Sherrier D.J."/>
            <person name="Shi R."/>
            <person name="Sims S."/>
            <person name="Singer S.R."/>
            <person name="Sinharoy S."/>
            <person name="Sterck L."/>
            <person name="Viollet A."/>
            <person name="Wang B.B."/>
            <person name="Wang K."/>
            <person name="Wang M."/>
            <person name="Wang X."/>
            <person name="Warfsmann J."/>
            <person name="Weissenbach J."/>
            <person name="White D.D."/>
            <person name="White J.D."/>
            <person name="Wiley G.B."/>
            <person name="Wincker P."/>
            <person name="Xing Y."/>
            <person name="Yang L."/>
            <person name="Yao Z."/>
            <person name="Ying F."/>
            <person name="Zhai J."/>
            <person name="Zhou L."/>
            <person name="Zuber A."/>
            <person name="Denarie J."/>
            <person name="Dixon R.A."/>
            <person name="May G.D."/>
            <person name="Schwartz D.C."/>
            <person name="Rogers J."/>
            <person name="Quetier F."/>
            <person name="Town C.D."/>
            <person name="Roe B.A."/>
        </authorList>
    </citation>
    <scope>NUCLEOTIDE SEQUENCE [LARGE SCALE GENOMIC DNA]</scope>
    <source>
        <strain evidence="1">A17</strain>
        <strain evidence="2 3">cv. Jemalong A17</strain>
    </source>
</reference>
<dbReference type="PaxDb" id="3880-AES87974"/>
<dbReference type="eggNOG" id="KOG0214">
    <property type="taxonomic scope" value="Eukaryota"/>
</dbReference>
<dbReference type="AlphaFoldDB" id="G7JTK7"/>
<dbReference type="EMBL" id="CM001220">
    <property type="protein sequence ID" value="AES87974.1"/>
    <property type="molecule type" value="Genomic_DNA"/>
</dbReference>
<evidence type="ECO:0000313" key="2">
    <source>
        <dbReference type="EnsemblPlants" id="AES87974"/>
    </source>
</evidence>
<organism evidence="1 3">
    <name type="scientific">Medicago truncatula</name>
    <name type="common">Barrel medic</name>
    <name type="synonym">Medicago tribuloides</name>
    <dbReference type="NCBI Taxonomy" id="3880"/>
    <lineage>
        <taxon>Eukaryota</taxon>
        <taxon>Viridiplantae</taxon>
        <taxon>Streptophyta</taxon>
        <taxon>Embryophyta</taxon>
        <taxon>Tracheophyta</taxon>
        <taxon>Spermatophyta</taxon>
        <taxon>Magnoliopsida</taxon>
        <taxon>eudicotyledons</taxon>
        <taxon>Gunneridae</taxon>
        <taxon>Pentapetalae</taxon>
        <taxon>rosids</taxon>
        <taxon>fabids</taxon>
        <taxon>Fabales</taxon>
        <taxon>Fabaceae</taxon>
        <taxon>Papilionoideae</taxon>
        <taxon>50 kb inversion clade</taxon>
        <taxon>NPAAA clade</taxon>
        <taxon>Hologalegina</taxon>
        <taxon>IRL clade</taxon>
        <taxon>Trifolieae</taxon>
        <taxon>Medicago</taxon>
    </lineage>
</organism>
<dbReference type="STRING" id="3880.G7JTK7"/>
<gene>
    <name evidence="1" type="ordered locus">MTR_4g039510</name>
</gene>
<dbReference type="HOGENOM" id="CLU_2349952_0_0_1"/>
<accession>G7JTK7</accession>
<name>G7JTK7_MEDTR</name>
<reference evidence="1 3" key="2">
    <citation type="journal article" date="2014" name="BMC Genomics">
        <title>An improved genome release (version Mt4.0) for the model legume Medicago truncatula.</title>
        <authorList>
            <person name="Tang H."/>
            <person name="Krishnakumar V."/>
            <person name="Bidwell S."/>
            <person name="Rosen B."/>
            <person name="Chan A."/>
            <person name="Zhou S."/>
            <person name="Gentzbittel L."/>
            <person name="Childs K.L."/>
            <person name="Yandell M."/>
            <person name="Gundlach H."/>
            <person name="Mayer K.F."/>
            <person name="Schwartz D.C."/>
            <person name="Town C.D."/>
        </authorList>
    </citation>
    <scope>GENOME REANNOTATION</scope>
    <source>
        <strain evidence="2 3">cv. Jemalong A17</strain>
    </source>
</reference>
<dbReference type="Proteomes" id="UP000002051">
    <property type="component" value="Chromosome 4"/>
</dbReference>
<dbReference type="SUPFAM" id="SSF64484">
    <property type="entry name" value="beta and beta-prime subunits of DNA dependent RNA-polymerase"/>
    <property type="match status" value="1"/>
</dbReference>
<keyword evidence="3" id="KW-1185">Reference proteome</keyword>